<evidence type="ECO:0000313" key="1">
    <source>
        <dbReference type="EMBL" id="MCP8351686.1"/>
    </source>
</evidence>
<proteinExistence type="predicted"/>
<comment type="caution">
    <text evidence="1">The sequence shown here is derived from an EMBL/GenBank/DDBJ whole genome shotgun (WGS) entry which is preliminary data.</text>
</comment>
<dbReference type="EMBL" id="JAKUDN010000001">
    <property type="protein sequence ID" value="MCP8351686.1"/>
    <property type="molecule type" value="Genomic_DNA"/>
</dbReference>
<organism evidence="1 2">
    <name type="scientific">Candidatus Synchoanobacter obligatus</name>
    <dbReference type="NCBI Taxonomy" id="2919597"/>
    <lineage>
        <taxon>Bacteria</taxon>
        <taxon>Pseudomonadati</taxon>
        <taxon>Pseudomonadota</taxon>
        <taxon>Gammaproteobacteria</taxon>
        <taxon>Candidatus Comchoanobacterales</taxon>
        <taxon>Candidatus Comchoanobacteraceae</taxon>
        <taxon>Candidatus Synchoanobacter</taxon>
    </lineage>
</organism>
<accession>A0ABT1L350</accession>
<reference evidence="1 2" key="1">
    <citation type="journal article" date="2022" name="Nat. Microbiol.">
        <title>The microbiome of a bacterivorous marine choanoflagellate contains a resource-demanding obligate bacterial associate.</title>
        <authorList>
            <person name="Needham D.M."/>
            <person name="Poirier C."/>
            <person name="Bachy C."/>
            <person name="George E.E."/>
            <person name="Wilken S."/>
            <person name="Yung C.C.M."/>
            <person name="Limardo A.J."/>
            <person name="Morando M."/>
            <person name="Sudek L."/>
            <person name="Malmstrom R.R."/>
            <person name="Keeling P.J."/>
            <person name="Santoro A.E."/>
            <person name="Worden A.Z."/>
        </authorList>
    </citation>
    <scope>NUCLEOTIDE SEQUENCE [LARGE SCALE GENOMIC DNA]</scope>
    <source>
        <strain evidence="1 2">Comchoano-2</strain>
    </source>
</reference>
<gene>
    <name evidence="1" type="ORF">MKS91_00025</name>
</gene>
<evidence type="ECO:0000313" key="2">
    <source>
        <dbReference type="Proteomes" id="UP001320768"/>
    </source>
</evidence>
<protein>
    <submittedName>
        <fullName evidence="1">Uncharacterized protein</fullName>
    </submittedName>
</protein>
<name>A0ABT1L350_9GAMM</name>
<dbReference type="RefSeq" id="WP_258568801.1">
    <property type="nucleotide sequence ID" value="NZ_JAKUDN010000001.1"/>
</dbReference>
<sequence>MVSRLKLLGAGDNTKLYITQNIGAIFKISLFFSNKEDSCVKINYLQEFTCTAANRYFDCVESMQEILSGIQKLELRDERSVLWDSLQSSGKSLRRKSKYFRRLESHPKEATPGSTCILFC</sequence>
<dbReference type="Proteomes" id="UP001320768">
    <property type="component" value="Unassembled WGS sequence"/>
</dbReference>
<keyword evidence="2" id="KW-1185">Reference proteome</keyword>